<dbReference type="Proteomes" id="UP001454086">
    <property type="component" value="Unassembled WGS sequence"/>
</dbReference>
<sequence length="460" mass="51527">DLGKTPDDYMAMGTSKSSVAVELEKLGTIERRYTPSKSKTLMCGKATTAKDVARDLGDILGCSGRTMNMMFSSELMEQMMGADLAEYLLNEGFLENDMDIEKLLSLCSLSKDAEDELRMLLPEAPEKITLGDIQEAYDMCFAARAERKKSLAEAEAAAKYAGPVPTRSVENINTEQQSVSQQIGRLSSESASYTKLKAAYDAHTKAMESLAEKLEAYKEVKAPPKTGQEFVKKEIENKRDVLQEVQSSIQVAEKDIAFMGKVLDALAKPVCPISNKLVCSTDKTGIRSELEDGVEQKEEIAACGRMKKARLEKELAELEKTREAIAKQERDYQSKLVYLEQYGKEQKVSFTEPVKPDLGLLTELQDREMELKNELNDATKYARAQEAEKRSVKLRKSTAIQQELVEQLSPKGGVRQKVLEYHIRPLQDYCNEKMQDVLPKYDMVLDTSDGFSLQIRKAEG</sequence>
<gene>
    <name evidence="2" type="ORF">WMQ36_30490</name>
</gene>
<reference evidence="2 3" key="1">
    <citation type="submission" date="2024-03" db="EMBL/GenBank/DDBJ databases">
        <title>Human intestinal bacterial collection.</title>
        <authorList>
            <person name="Pauvert C."/>
            <person name="Hitch T.C.A."/>
            <person name="Clavel T."/>
        </authorList>
    </citation>
    <scope>NUCLEOTIDE SEQUENCE [LARGE SCALE GENOMIC DNA]</scope>
    <source>
        <strain evidence="2 3">CLA-SR-H021</strain>
    </source>
</reference>
<dbReference type="EMBL" id="JBBMFM010000340">
    <property type="protein sequence ID" value="MEQ2429300.1"/>
    <property type="molecule type" value="Genomic_DNA"/>
</dbReference>
<feature type="non-terminal residue" evidence="2">
    <location>
        <position position="1"/>
    </location>
</feature>
<comment type="caution">
    <text evidence="2">The sequence shown here is derived from an EMBL/GenBank/DDBJ whole genome shotgun (WGS) entry which is preliminary data.</text>
</comment>
<feature type="coiled-coil region" evidence="1">
    <location>
        <begin position="361"/>
        <end position="388"/>
    </location>
</feature>
<proteinExistence type="predicted"/>
<organism evidence="2 3">
    <name type="scientific">Enterocloster hominis</name>
    <name type="common">ex Hitch et al. 2024</name>
    <dbReference type="NCBI Taxonomy" id="1917870"/>
    <lineage>
        <taxon>Bacteria</taxon>
        <taxon>Bacillati</taxon>
        <taxon>Bacillota</taxon>
        <taxon>Clostridia</taxon>
        <taxon>Lachnospirales</taxon>
        <taxon>Lachnospiraceae</taxon>
        <taxon>Enterocloster</taxon>
    </lineage>
</organism>
<keyword evidence="3" id="KW-1185">Reference proteome</keyword>
<protein>
    <submittedName>
        <fullName evidence="2">Uncharacterized protein</fullName>
    </submittedName>
</protein>
<accession>A0ABV1DH19</accession>
<evidence type="ECO:0000256" key="1">
    <source>
        <dbReference type="SAM" id="Coils"/>
    </source>
</evidence>
<keyword evidence="1" id="KW-0175">Coiled coil</keyword>
<feature type="coiled-coil region" evidence="1">
    <location>
        <begin position="193"/>
        <end position="255"/>
    </location>
</feature>
<evidence type="ECO:0000313" key="2">
    <source>
        <dbReference type="EMBL" id="MEQ2429300.1"/>
    </source>
</evidence>
<dbReference type="RefSeq" id="WP_349119689.1">
    <property type="nucleotide sequence ID" value="NZ_JBBMFM010000340.1"/>
</dbReference>
<feature type="coiled-coil region" evidence="1">
    <location>
        <begin position="301"/>
        <end position="335"/>
    </location>
</feature>
<name>A0ABV1DH19_9FIRM</name>
<evidence type="ECO:0000313" key="3">
    <source>
        <dbReference type="Proteomes" id="UP001454086"/>
    </source>
</evidence>